<dbReference type="InterPro" id="IPR001300">
    <property type="entry name" value="Peptidase_C2_calpain_cat"/>
</dbReference>
<feature type="active site" evidence="5">
    <location>
        <position position="251"/>
    </location>
</feature>
<dbReference type="EMBL" id="CAJJDN010000287">
    <property type="protein sequence ID" value="CAD8130412.1"/>
    <property type="molecule type" value="Genomic_DNA"/>
</dbReference>
<keyword evidence="3" id="KW-0378">Hydrolase</keyword>
<protein>
    <recommendedName>
        <fullName evidence="7">Calpain catalytic domain-containing protein</fullName>
    </recommendedName>
</protein>
<accession>A0A8S1RT64</accession>
<comment type="caution">
    <text evidence="8">The sequence shown here is derived from an EMBL/GenBank/DDBJ whole genome shotgun (WGS) entry which is preliminary data.</text>
</comment>
<dbReference type="SMART" id="SM00230">
    <property type="entry name" value="CysPc"/>
    <property type="match status" value="1"/>
</dbReference>
<name>A0A8S1RT64_9CILI</name>
<keyword evidence="2" id="KW-0645">Protease</keyword>
<evidence type="ECO:0000256" key="6">
    <source>
        <dbReference type="PROSITE-ProRule" id="PRU00239"/>
    </source>
</evidence>
<evidence type="ECO:0000259" key="7">
    <source>
        <dbReference type="PROSITE" id="PS50203"/>
    </source>
</evidence>
<dbReference type="AlphaFoldDB" id="A0A8S1RT64"/>
<evidence type="ECO:0000256" key="3">
    <source>
        <dbReference type="ARBA" id="ARBA00022801"/>
    </source>
</evidence>
<organism evidence="8 9">
    <name type="scientific">Paramecium sonneborni</name>
    <dbReference type="NCBI Taxonomy" id="65129"/>
    <lineage>
        <taxon>Eukaryota</taxon>
        <taxon>Sar</taxon>
        <taxon>Alveolata</taxon>
        <taxon>Ciliophora</taxon>
        <taxon>Intramacronucleata</taxon>
        <taxon>Oligohymenophorea</taxon>
        <taxon>Peniculida</taxon>
        <taxon>Parameciidae</taxon>
        <taxon>Paramecium</taxon>
    </lineage>
</organism>
<reference evidence="8" key="1">
    <citation type="submission" date="2021-01" db="EMBL/GenBank/DDBJ databases">
        <authorList>
            <consortium name="Genoscope - CEA"/>
            <person name="William W."/>
        </authorList>
    </citation>
    <scope>NUCLEOTIDE SEQUENCE</scope>
</reference>
<evidence type="ECO:0000256" key="5">
    <source>
        <dbReference type="PIRSR" id="PIRSR622684-1"/>
    </source>
</evidence>
<evidence type="ECO:0000313" key="9">
    <source>
        <dbReference type="Proteomes" id="UP000692954"/>
    </source>
</evidence>
<feature type="active site" evidence="5">
    <location>
        <position position="226"/>
    </location>
</feature>
<dbReference type="Proteomes" id="UP000692954">
    <property type="component" value="Unassembled WGS sequence"/>
</dbReference>
<evidence type="ECO:0000256" key="2">
    <source>
        <dbReference type="ARBA" id="ARBA00022670"/>
    </source>
</evidence>
<evidence type="ECO:0000256" key="1">
    <source>
        <dbReference type="ARBA" id="ARBA00007623"/>
    </source>
</evidence>
<evidence type="ECO:0000313" key="8">
    <source>
        <dbReference type="EMBL" id="CAD8130412.1"/>
    </source>
</evidence>
<sequence>MGICASQTKNQVPAYEHQKENTNHSFLIQQSFLQSKYKLFITLEKMQKKQLSTLEDTKFSPNWRSLSLDPYFKKDKLDCFDTFNPVDIKQGELGDCYFLSSSNILAEVHQQIQKLFRHQEYQSNGRSNIFKSQWKQPLMVLLEKVYAKIYGSYHKIESGLASYALKDLTGAPSELFMRLGEMMKMADQCWDFIEKNNKLKYILAVSSEITNQQIEKDNGNRIVSQHSFKILDAQRVIGSDGHQDRIIKMKNFQGRNNMTRDWSYNSEKWTDELKQRLQFSYQDNGDFWMSVKDFMTEFGQVCVCKFKPDYLYKAIPHQVEKSDIITTQVILMRVYEQSHAFISLTQQDKRFFQKGHQYFWLD</sequence>
<dbReference type="Pfam" id="PF00648">
    <property type="entry name" value="Peptidase_C2"/>
    <property type="match status" value="2"/>
</dbReference>
<dbReference type="InterPro" id="IPR022684">
    <property type="entry name" value="Calpain_cysteine_protease"/>
</dbReference>
<evidence type="ECO:0000256" key="4">
    <source>
        <dbReference type="ARBA" id="ARBA00022807"/>
    </source>
</evidence>
<gene>
    <name evidence="8" type="ORF">PSON_ATCC_30995.1.T2870008</name>
</gene>
<dbReference type="PANTHER" id="PTHR10183">
    <property type="entry name" value="CALPAIN"/>
    <property type="match status" value="1"/>
</dbReference>
<dbReference type="GO" id="GO:0004198">
    <property type="term" value="F:calcium-dependent cysteine-type endopeptidase activity"/>
    <property type="evidence" value="ECO:0007669"/>
    <property type="project" value="InterPro"/>
</dbReference>
<dbReference type="PROSITE" id="PS50203">
    <property type="entry name" value="CALPAIN_CAT"/>
    <property type="match status" value="1"/>
</dbReference>
<proteinExistence type="inferred from homology"/>
<feature type="domain" description="Calpain catalytic" evidence="7">
    <location>
        <begin position="141"/>
        <end position="307"/>
    </location>
</feature>
<comment type="caution">
    <text evidence="6">Lacks conserved residue(s) required for the propagation of feature annotation.</text>
</comment>
<dbReference type="GO" id="GO:0006508">
    <property type="term" value="P:proteolysis"/>
    <property type="evidence" value="ECO:0007669"/>
    <property type="project" value="UniProtKB-KW"/>
</dbReference>
<dbReference type="PANTHER" id="PTHR10183:SF379">
    <property type="entry name" value="CALPAIN-5"/>
    <property type="match status" value="1"/>
</dbReference>
<keyword evidence="4" id="KW-0788">Thiol protease</keyword>
<comment type="similarity">
    <text evidence="1">Belongs to the peptidase C2 family.</text>
</comment>
<keyword evidence="9" id="KW-1185">Reference proteome</keyword>
<dbReference type="OrthoDB" id="167576at2759"/>